<keyword evidence="2" id="KW-1185">Reference proteome</keyword>
<gene>
    <name evidence="1" type="ORF">BN1012_Phect560</name>
</gene>
<dbReference type="Gene3D" id="3.30.70.100">
    <property type="match status" value="1"/>
</dbReference>
<dbReference type="STRING" id="1458461.BN1012_Phect560"/>
<reference evidence="1 2" key="1">
    <citation type="journal article" date="2014" name="Front. Genet.">
        <title>Genome and metabolic network of "Candidatus Phaeomarinobacter ectocarpi" Ec32, a new candidate genus of Alphaproteobacteria frequently associated with brown algae.</title>
        <authorList>
            <person name="Dittami S.M."/>
            <person name="Barbeyron T."/>
            <person name="Boyen C."/>
            <person name="Cambefort J."/>
            <person name="Collet G."/>
            <person name="Delage L."/>
            <person name="Gobet A."/>
            <person name="Groisillier A."/>
            <person name="Leblanc C."/>
            <person name="Michel G."/>
            <person name="Scornet D."/>
            <person name="Siegel A."/>
            <person name="Tapia J.E."/>
            <person name="Tonon T."/>
        </authorList>
    </citation>
    <scope>NUCLEOTIDE SEQUENCE [LARGE SCALE GENOMIC DNA]</scope>
    <source>
        <strain evidence="1 2">Ec32</strain>
    </source>
</reference>
<proteinExistence type="predicted"/>
<dbReference type="InterPro" id="IPR011008">
    <property type="entry name" value="Dimeric_a/b-barrel"/>
</dbReference>
<dbReference type="Proteomes" id="UP000032160">
    <property type="component" value="Chromosome I"/>
</dbReference>
<dbReference type="SUPFAM" id="SSF54909">
    <property type="entry name" value="Dimeric alpha+beta barrel"/>
    <property type="match status" value="1"/>
</dbReference>
<dbReference type="HOGENOM" id="CLU_131535_0_0_5"/>
<evidence type="ECO:0000313" key="2">
    <source>
        <dbReference type="Proteomes" id="UP000032160"/>
    </source>
</evidence>
<evidence type="ECO:0000313" key="1">
    <source>
        <dbReference type="EMBL" id="CDO58774.1"/>
    </source>
</evidence>
<protein>
    <recommendedName>
        <fullName evidence="3">DUF1330 domain-containing protein</fullName>
    </recommendedName>
</protein>
<organism evidence="1 2">
    <name type="scientific">Candidatus Phaeomarinibacter ectocarpi</name>
    <dbReference type="NCBI Taxonomy" id="1458461"/>
    <lineage>
        <taxon>Bacteria</taxon>
        <taxon>Pseudomonadati</taxon>
        <taxon>Pseudomonadota</taxon>
        <taxon>Alphaproteobacteria</taxon>
        <taxon>Hyphomicrobiales</taxon>
        <taxon>Parvibaculaceae</taxon>
        <taxon>Candidatus Phaeomarinibacter</taxon>
    </lineage>
</organism>
<sequence>MPSQITHPVEDRIARIMTAYAEHPEGSVPTKAQWDMLAGLPDTATVALINHFRFRERAVYPDGRATELNGHEAFGLYTAVSGDALTRAGGHFLMMSLPAGTLIGDDAQWDLVAIGQYQNPQGIFAIFEDPEYRDCFIHRTAALAAQRVSLCTM</sequence>
<accession>X5MDU4</accession>
<evidence type="ECO:0008006" key="3">
    <source>
        <dbReference type="Google" id="ProtNLM"/>
    </source>
</evidence>
<dbReference type="AlphaFoldDB" id="X5MDU4"/>
<dbReference type="OrthoDB" id="8909581at2"/>
<dbReference type="EMBL" id="HG966617">
    <property type="protein sequence ID" value="CDO58774.1"/>
    <property type="molecule type" value="Genomic_DNA"/>
</dbReference>
<dbReference type="RefSeq" id="WP_043949638.1">
    <property type="nucleotide sequence ID" value="NZ_HG966617.1"/>
</dbReference>
<dbReference type="KEGG" id="pect:BN1012_Phect560"/>
<name>X5MDU4_9HYPH</name>